<dbReference type="Ensembl" id="ENSCJPT00005018736.1">
    <property type="protein sequence ID" value="ENSCJPP00005013010.1"/>
    <property type="gene ID" value="ENSCJPG00005011003.1"/>
</dbReference>
<dbReference type="GO" id="GO:0090161">
    <property type="term" value="P:Golgi ribbon formation"/>
    <property type="evidence" value="ECO:0007669"/>
    <property type="project" value="InterPro"/>
</dbReference>
<dbReference type="GeneTree" id="ENSGT00940000173307"/>
<dbReference type="PANTHER" id="PTHR46897:SF1">
    <property type="entry name" value="VESICLE-ASSOCIATED MEMBRANE PROTEIN 4"/>
    <property type="match status" value="1"/>
</dbReference>
<reference evidence="1" key="1">
    <citation type="submission" date="2015-11" db="EMBL/GenBank/DDBJ databases">
        <authorList>
            <consortium name="International Coturnix japonica Genome Analysis Consortium"/>
            <person name="Warren W."/>
            <person name="Burt D.W."/>
            <person name="Antin P.B."/>
            <person name="Lanford R."/>
            <person name="Gros J."/>
            <person name="Wilson R.K."/>
        </authorList>
    </citation>
    <scope>NUCLEOTIDE SEQUENCE [LARGE SCALE GENOMIC DNA]</scope>
</reference>
<evidence type="ECO:0000313" key="2">
    <source>
        <dbReference type="Proteomes" id="UP000694412"/>
    </source>
</evidence>
<dbReference type="GO" id="GO:0031201">
    <property type="term" value="C:SNARE complex"/>
    <property type="evidence" value="ECO:0007669"/>
    <property type="project" value="TreeGrafter"/>
</dbReference>
<dbReference type="InterPro" id="IPR042887">
    <property type="entry name" value="VAMP4"/>
</dbReference>
<reference evidence="1" key="3">
    <citation type="submission" date="2025-09" db="UniProtKB">
        <authorList>
            <consortium name="Ensembl"/>
        </authorList>
    </citation>
    <scope>IDENTIFICATION</scope>
</reference>
<reference evidence="1" key="2">
    <citation type="submission" date="2025-08" db="UniProtKB">
        <authorList>
            <consortium name="Ensembl"/>
        </authorList>
    </citation>
    <scope>IDENTIFICATION</scope>
</reference>
<dbReference type="AlphaFoldDB" id="A0A8C2TI87"/>
<protein>
    <submittedName>
        <fullName evidence="1">Uncharacterized protein</fullName>
    </submittedName>
</protein>
<accession>A0A8C2TI87</accession>
<dbReference type="Proteomes" id="UP000694412">
    <property type="component" value="Chromosome Z"/>
</dbReference>
<keyword evidence="2" id="KW-1185">Reference proteome</keyword>
<organism evidence="1 2">
    <name type="scientific">Coturnix japonica</name>
    <name type="common">Japanese quail</name>
    <name type="synonym">Coturnix coturnix japonica</name>
    <dbReference type="NCBI Taxonomy" id="93934"/>
    <lineage>
        <taxon>Eukaryota</taxon>
        <taxon>Metazoa</taxon>
        <taxon>Chordata</taxon>
        <taxon>Craniata</taxon>
        <taxon>Vertebrata</taxon>
        <taxon>Euteleostomi</taxon>
        <taxon>Archelosauria</taxon>
        <taxon>Archosauria</taxon>
        <taxon>Dinosauria</taxon>
        <taxon>Saurischia</taxon>
        <taxon>Theropoda</taxon>
        <taxon>Coelurosauria</taxon>
        <taxon>Aves</taxon>
        <taxon>Neognathae</taxon>
        <taxon>Galloanserae</taxon>
        <taxon>Galliformes</taxon>
        <taxon>Phasianidae</taxon>
        <taxon>Perdicinae</taxon>
        <taxon>Coturnix</taxon>
    </lineage>
</organism>
<dbReference type="GO" id="GO:0005802">
    <property type="term" value="C:trans-Golgi network"/>
    <property type="evidence" value="ECO:0007669"/>
    <property type="project" value="TreeGrafter"/>
</dbReference>
<dbReference type="PANTHER" id="PTHR46897">
    <property type="entry name" value="VESICLE-ASSOCIATED MEMBRANE PROTEIN 4"/>
    <property type="match status" value="1"/>
</dbReference>
<dbReference type="GO" id="GO:0035493">
    <property type="term" value="P:SNARE complex assembly"/>
    <property type="evidence" value="ECO:0007669"/>
    <property type="project" value="TreeGrafter"/>
</dbReference>
<proteinExistence type="predicted"/>
<evidence type="ECO:0000313" key="1">
    <source>
        <dbReference type="Ensembl" id="ENSCJPP00005013010.1"/>
    </source>
</evidence>
<sequence length="58" mass="6877">MLPKFKWHLNDDEVMGSVKSEQRKLLEEDSDEDFVLRGPSRPRFGPRNVKFIRQCNSI</sequence>
<name>A0A8C2TI87_COTJA</name>